<evidence type="ECO:0000256" key="7">
    <source>
        <dbReference type="ARBA" id="ARBA00023136"/>
    </source>
</evidence>
<dbReference type="Pfam" id="PF00005">
    <property type="entry name" value="ABC_tran"/>
    <property type="match status" value="1"/>
</dbReference>
<feature type="compositionally biased region" description="Basic and acidic residues" evidence="8">
    <location>
        <begin position="1200"/>
        <end position="1232"/>
    </location>
</feature>
<feature type="region of interest" description="Disordered" evidence="8">
    <location>
        <begin position="1200"/>
        <end position="1340"/>
    </location>
</feature>
<evidence type="ECO:0000256" key="3">
    <source>
        <dbReference type="ARBA" id="ARBA00022692"/>
    </source>
</evidence>
<keyword evidence="2" id="KW-0813">Transport</keyword>
<dbReference type="CDD" id="cd03263">
    <property type="entry name" value="ABC_subfamily_A"/>
    <property type="match status" value="1"/>
</dbReference>
<dbReference type="SMART" id="SM00382">
    <property type="entry name" value="AAA"/>
    <property type="match status" value="1"/>
</dbReference>
<evidence type="ECO:0000256" key="8">
    <source>
        <dbReference type="SAM" id="MobiDB-lite"/>
    </source>
</evidence>
<keyword evidence="4" id="KW-0547">Nucleotide-binding</keyword>
<keyword evidence="7 9" id="KW-0472">Membrane</keyword>
<feature type="region of interest" description="Disordered" evidence="8">
    <location>
        <begin position="1"/>
        <end position="47"/>
    </location>
</feature>
<evidence type="ECO:0000256" key="5">
    <source>
        <dbReference type="ARBA" id="ARBA00022840"/>
    </source>
</evidence>
<dbReference type="Gene3D" id="3.40.50.300">
    <property type="entry name" value="P-loop containing nucleotide triphosphate hydrolases"/>
    <property type="match status" value="1"/>
</dbReference>
<feature type="compositionally biased region" description="Polar residues" evidence="8">
    <location>
        <begin position="1329"/>
        <end position="1340"/>
    </location>
</feature>
<dbReference type="PROSITE" id="PS00211">
    <property type="entry name" value="ABC_TRANSPORTER_1"/>
    <property type="match status" value="1"/>
</dbReference>
<evidence type="ECO:0000313" key="11">
    <source>
        <dbReference type="EMBL" id="CAG8486132.1"/>
    </source>
</evidence>
<feature type="transmembrane region" description="Helical" evidence="9">
    <location>
        <begin position="385"/>
        <end position="406"/>
    </location>
</feature>
<dbReference type="GO" id="GO:0016887">
    <property type="term" value="F:ATP hydrolysis activity"/>
    <property type="evidence" value="ECO:0007669"/>
    <property type="project" value="InterPro"/>
</dbReference>
<feature type="compositionally biased region" description="Low complexity" evidence="8">
    <location>
        <begin position="16"/>
        <end position="25"/>
    </location>
</feature>
<dbReference type="PANTHER" id="PTHR19229:SF205">
    <property type="entry name" value="ABC TRANSPORTER A FAMILY MEMBER 1-RELATED"/>
    <property type="match status" value="1"/>
</dbReference>
<dbReference type="PANTHER" id="PTHR19229">
    <property type="entry name" value="ATP-BINDING CASSETTE TRANSPORTER SUBFAMILY A ABCA"/>
    <property type="match status" value="1"/>
</dbReference>
<gene>
    <name evidence="11" type="ORF">ALEPTO_LOCUS2741</name>
</gene>
<evidence type="ECO:0000256" key="2">
    <source>
        <dbReference type="ARBA" id="ARBA00022448"/>
    </source>
</evidence>
<accession>A0A9N8WIS2</accession>
<reference evidence="11" key="1">
    <citation type="submission" date="2021-06" db="EMBL/GenBank/DDBJ databases">
        <authorList>
            <person name="Kallberg Y."/>
            <person name="Tangrot J."/>
            <person name="Rosling A."/>
        </authorList>
    </citation>
    <scope>NUCLEOTIDE SEQUENCE</scope>
    <source>
        <strain evidence="11">FL130A</strain>
    </source>
</reference>
<dbReference type="InterPro" id="IPR027417">
    <property type="entry name" value="P-loop_NTPase"/>
</dbReference>
<dbReference type="InterPro" id="IPR003439">
    <property type="entry name" value="ABC_transporter-like_ATP-bd"/>
</dbReference>
<dbReference type="GO" id="GO:0140359">
    <property type="term" value="F:ABC-type transporter activity"/>
    <property type="evidence" value="ECO:0007669"/>
    <property type="project" value="InterPro"/>
</dbReference>
<dbReference type="FunFam" id="3.40.50.300:FF:000665">
    <property type="entry name" value="ABC transporter A family member 2"/>
    <property type="match status" value="1"/>
</dbReference>
<feature type="compositionally biased region" description="Polar residues" evidence="8">
    <location>
        <begin position="1"/>
        <end position="15"/>
    </location>
</feature>
<dbReference type="Pfam" id="PF12698">
    <property type="entry name" value="ABC2_membrane_3"/>
    <property type="match status" value="1"/>
</dbReference>
<evidence type="ECO:0000256" key="4">
    <source>
        <dbReference type="ARBA" id="ARBA00022741"/>
    </source>
</evidence>
<feature type="compositionally biased region" description="Polar residues" evidence="8">
    <location>
        <begin position="1235"/>
        <end position="1253"/>
    </location>
</feature>
<comment type="subcellular location">
    <subcellularLocation>
        <location evidence="1">Membrane</location>
        <topology evidence="1">Multi-pass membrane protein</topology>
    </subcellularLocation>
</comment>
<feature type="transmembrane region" description="Helical" evidence="9">
    <location>
        <begin position="519"/>
        <end position="538"/>
    </location>
</feature>
<proteinExistence type="predicted"/>
<dbReference type="Proteomes" id="UP000789508">
    <property type="component" value="Unassembled WGS sequence"/>
</dbReference>
<feature type="transmembrane region" description="Helical" evidence="9">
    <location>
        <begin position="464"/>
        <end position="483"/>
    </location>
</feature>
<feature type="compositionally biased region" description="Polar residues" evidence="8">
    <location>
        <begin position="34"/>
        <end position="47"/>
    </location>
</feature>
<keyword evidence="5" id="KW-0067">ATP-binding</keyword>
<feature type="transmembrane region" description="Helical" evidence="9">
    <location>
        <begin position="427"/>
        <end position="452"/>
    </location>
</feature>
<dbReference type="EMBL" id="CAJVPS010000434">
    <property type="protein sequence ID" value="CAG8486132.1"/>
    <property type="molecule type" value="Genomic_DNA"/>
</dbReference>
<feature type="region of interest" description="Disordered" evidence="8">
    <location>
        <begin position="1084"/>
        <end position="1107"/>
    </location>
</feature>
<comment type="caution">
    <text evidence="11">The sequence shown here is derived from an EMBL/GenBank/DDBJ whole genome shotgun (WGS) entry which is preliminary data.</text>
</comment>
<feature type="compositionally biased region" description="Basic and acidic residues" evidence="8">
    <location>
        <begin position="1298"/>
        <end position="1313"/>
    </location>
</feature>
<feature type="domain" description="ABC transporter" evidence="10">
    <location>
        <begin position="671"/>
        <end position="907"/>
    </location>
</feature>
<dbReference type="SUPFAM" id="SSF52540">
    <property type="entry name" value="P-loop containing nucleoside triphosphate hydrolases"/>
    <property type="match status" value="1"/>
</dbReference>
<keyword evidence="6 9" id="KW-1133">Transmembrane helix</keyword>
<sequence>MDLPSNQYYTNNLPLTSFQSQSSTTTPPPRQTSNGTYNSYSGESTETLNTKRSNNFIYATTQLRQEEELKREKKESLQILSMSPDTSFGCRGNFRQQMRTMLRHHFILQKRYFRSIFAFVILAPIIVLLIMLGIQRSFDYDTKLDAVFRYQNLSLDELRTSNLFVLNGETPTWDLPGLYQCVPPRAEKTKCITLLYAPNDQTTSNIMNEFVKKNSDRTGETLTLSNDSLSDLNEPSSNLGIVPTASSEFIYNYTLRNPKVAQYAVSFHYPTPTQIEYTIWYNFTTTANFSVYGDSYDNSNNFGFGMKLNNHDPITIETLKVDQYGNELLTIMRGIDEAIFAAQAGASNAKIDIKLKEFPNMLIRTTTPPKNPNNKINGDVFQNNGMILALPALLVFAIVGVLEVVTEKELGQRGWMEMMGLRVSVYWIARYISASYIAFFQALTLCSVGWIFEFPYFRNTNFMVNLIMFTLYAWAMLSLGYFLSTICNRYPFVFSLITFIYQSIAASYWAVWYEKSQKFSLGIVIGTFLPFFQFSELYSQIAAKSTDVASDLFDLSATDATPTKSFNWDSLAEYALVDGLGNKISVDDLNAFPKPYRALIILAFQIVFYAMLVWIVDQGPILLMKFRLTDSIVNDLGDDNGSEKRDSLDEMDSDLLGERDRAKDMNRRFGLRIVRLVKEFKGKFLYESKERKIAVNGLYLTIEEGQLFALLGKNGAGKTTTISMLAGLLKPTSGSAFIYGKNILTDMTLIRTSMGICPQHDILFNDLTCREHIELFSGIKGMVCTDASIKKLLAKVDLVNAKNLLTRKLSGGMKRRLSVIIASIGDPKFMVLDEPTTGMDPLNRRKVWSFLSEYKKDRIILLTTHSMEEADLLGDRIAIMSKGKIRAIGNSTHLKTKHGNGYTIQIQTDQKNIVNTQIRIARLVPLARLKDESASSLIYQIPPEALSEISSLVDWLEENPDGVISGWGIMNTTLEDVFLNVSRACDSTDDDNNRDVEIGRLMGRSPSVFSHFSISSSLFGSKHYQWPYGVPNSLTDNNEERDSIIMSRHLSTSSRSILQRKTPRSSTASFSGFSDITALQKSGSFNDNISERQSPSQKYQNRNSYSSRTLSRLSNVIPIELQQDNKENDKKISEDKGENTLSSFVSHRQFAIDERRRTDIIYYEPRNTQDFTHFNNWLPSQMRHAVSKQQILEKLAKLKESREDSIENEEINKKDEQKGHKSDVKGKKRIETTTEEFSSNIDSRTNNNITSKSLTDEQFVGRQHFSSPSSSRTSTPHHESSGISTLASQQQNSSQSLRLEREDKNSDNSEEVRLNITSEESVDFEEEISSFSSGDKTPTQFLSTNATNESLTYNDNASNHNSIIGDSNRMSFEPHAL</sequence>
<evidence type="ECO:0000313" key="12">
    <source>
        <dbReference type="Proteomes" id="UP000789508"/>
    </source>
</evidence>
<evidence type="ECO:0000259" key="10">
    <source>
        <dbReference type="PROSITE" id="PS50893"/>
    </source>
</evidence>
<keyword evidence="3 9" id="KW-0812">Transmembrane</keyword>
<evidence type="ECO:0000256" key="9">
    <source>
        <dbReference type="SAM" id="Phobius"/>
    </source>
</evidence>
<dbReference type="InterPro" id="IPR017871">
    <property type="entry name" value="ABC_transporter-like_CS"/>
</dbReference>
<organism evidence="11 12">
    <name type="scientific">Ambispora leptoticha</name>
    <dbReference type="NCBI Taxonomy" id="144679"/>
    <lineage>
        <taxon>Eukaryota</taxon>
        <taxon>Fungi</taxon>
        <taxon>Fungi incertae sedis</taxon>
        <taxon>Mucoromycota</taxon>
        <taxon>Glomeromycotina</taxon>
        <taxon>Glomeromycetes</taxon>
        <taxon>Archaeosporales</taxon>
        <taxon>Ambisporaceae</taxon>
        <taxon>Ambispora</taxon>
    </lineage>
</organism>
<feature type="region of interest" description="Disordered" evidence="8">
    <location>
        <begin position="1352"/>
        <end position="1377"/>
    </location>
</feature>
<dbReference type="GO" id="GO:0005319">
    <property type="term" value="F:lipid transporter activity"/>
    <property type="evidence" value="ECO:0007669"/>
    <property type="project" value="TreeGrafter"/>
</dbReference>
<feature type="transmembrane region" description="Helical" evidence="9">
    <location>
        <begin position="598"/>
        <end position="616"/>
    </location>
</feature>
<dbReference type="InterPro" id="IPR026082">
    <property type="entry name" value="ABCA"/>
</dbReference>
<evidence type="ECO:0000256" key="1">
    <source>
        <dbReference type="ARBA" id="ARBA00004141"/>
    </source>
</evidence>
<dbReference type="OrthoDB" id="10255969at2759"/>
<feature type="compositionally biased region" description="Polar residues" evidence="8">
    <location>
        <begin position="1352"/>
        <end position="1370"/>
    </location>
</feature>
<dbReference type="InterPro" id="IPR003593">
    <property type="entry name" value="AAA+_ATPase"/>
</dbReference>
<feature type="transmembrane region" description="Helical" evidence="9">
    <location>
        <begin position="490"/>
        <end position="513"/>
    </location>
</feature>
<feature type="transmembrane region" description="Helical" evidence="9">
    <location>
        <begin position="112"/>
        <end position="134"/>
    </location>
</feature>
<keyword evidence="12" id="KW-1185">Reference proteome</keyword>
<dbReference type="GO" id="GO:0016020">
    <property type="term" value="C:membrane"/>
    <property type="evidence" value="ECO:0007669"/>
    <property type="project" value="UniProtKB-SubCell"/>
</dbReference>
<dbReference type="GO" id="GO:0005524">
    <property type="term" value="F:ATP binding"/>
    <property type="evidence" value="ECO:0007669"/>
    <property type="project" value="UniProtKB-KW"/>
</dbReference>
<evidence type="ECO:0000256" key="6">
    <source>
        <dbReference type="ARBA" id="ARBA00022989"/>
    </source>
</evidence>
<dbReference type="InterPro" id="IPR013525">
    <property type="entry name" value="ABC2_TM"/>
</dbReference>
<protein>
    <submittedName>
        <fullName evidence="11">3808_t:CDS:1</fullName>
    </submittedName>
</protein>
<dbReference type="PROSITE" id="PS50893">
    <property type="entry name" value="ABC_TRANSPORTER_2"/>
    <property type="match status" value="1"/>
</dbReference>
<name>A0A9N8WIS2_9GLOM</name>